<feature type="chain" id="PRO_5029510372" description="Carboxypeptidase regulatory-like domain-containing protein" evidence="1">
    <location>
        <begin position="23"/>
        <end position="102"/>
    </location>
</feature>
<protein>
    <recommendedName>
        <fullName evidence="4">Carboxypeptidase regulatory-like domain-containing protein</fullName>
    </recommendedName>
</protein>
<evidence type="ECO:0000313" key="2">
    <source>
        <dbReference type="EMBL" id="MXV49506.1"/>
    </source>
</evidence>
<dbReference type="AlphaFoldDB" id="A0A7K1Y4K1"/>
<accession>A0A7K1Y4K1</accession>
<feature type="signal peptide" evidence="1">
    <location>
        <begin position="1"/>
        <end position="22"/>
    </location>
</feature>
<dbReference type="RefSeq" id="WP_160842616.1">
    <property type="nucleotide sequence ID" value="NZ_WVHT01000001.1"/>
</dbReference>
<dbReference type="EMBL" id="WVHT01000001">
    <property type="protein sequence ID" value="MXV49506.1"/>
    <property type="molecule type" value="Genomic_DNA"/>
</dbReference>
<sequence>MPNLYRKSIFLFICHLPFSVFAQIDDSQNEIRGKIVNEKKQALSFVTVRLYYSKDSVLLKTSQTDLEGVFLFKKIPLGSYYLSVDATGYKKYQYEGIEMKDN</sequence>
<keyword evidence="1" id="KW-0732">Signal</keyword>
<comment type="caution">
    <text evidence="2">The sequence shown here is derived from an EMBL/GenBank/DDBJ whole genome shotgun (WGS) entry which is preliminary data.</text>
</comment>
<gene>
    <name evidence="2" type="ORF">GS399_00860</name>
</gene>
<organism evidence="2 3">
    <name type="scientific">Hufsiella arboris</name>
    <dbReference type="NCBI Taxonomy" id="2695275"/>
    <lineage>
        <taxon>Bacteria</taxon>
        <taxon>Pseudomonadati</taxon>
        <taxon>Bacteroidota</taxon>
        <taxon>Sphingobacteriia</taxon>
        <taxon>Sphingobacteriales</taxon>
        <taxon>Sphingobacteriaceae</taxon>
        <taxon>Hufsiella</taxon>
    </lineage>
</organism>
<dbReference type="Gene3D" id="2.60.40.1120">
    <property type="entry name" value="Carboxypeptidase-like, regulatory domain"/>
    <property type="match status" value="1"/>
</dbReference>
<evidence type="ECO:0008006" key="4">
    <source>
        <dbReference type="Google" id="ProtNLM"/>
    </source>
</evidence>
<reference evidence="2 3" key="1">
    <citation type="submission" date="2019-11" db="EMBL/GenBank/DDBJ databases">
        <title>Pedobacter sp. HMF7647 Genome sequencing and assembly.</title>
        <authorList>
            <person name="Kang H."/>
            <person name="Kim H."/>
            <person name="Joh K."/>
        </authorList>
    </citation>
    <scope>NUCLEOTIDE SEQUENCE [LARGE SCALE GENOMIC DNA]</scope>
    <source>
        <strain evidence="2 3">HMF7647</strain>
    </source>
</reference>
<proteinExistence type="predicted"/>
<dbReference type="Proteomes" id="UP000466586">
    <property type="component" value="Unassembled WGS sequence"/>
</dbReference>
<evidence type="ECO:0000313" key="3">
    <source>
        <dbReference type="Proteomes" id="UP000466586"/>
    </source>
</evidence>
<dbReference type="Pfam" id="PF13620">
    <property type="entry name" value="CarboxypepD_reg"/>
    <property type="match status" value="1"/>
</dbReference>
<keyword evidence="3" id="KW-1185">Reference proteome</keyword>
<name>A0A7K1Y4K1_9SPHI</name>
<evidence type="ECO:0000256" key="1">
    <source>
        <dbReference type="SAM" id="SignalP"/>
    </source>
</evidence>
<dbReference type="SUPFAM" id="SSF49478">
    <property type="entry name" value="Cna protein B-type domain"/>
    <property type="match status" value="1"/>
</dbReference>